<organism evidence="1 2">
    <name type="scientific">Planctopirus hydrillae</name>
    <dbReference type="NCBI Taxonomy" id="1841610"/>
    <lineage>
        <taxon>Bacteria</taxon>
        <taxon>Pseudomonadati</taxon>
        <taxon>Planctomycetota</taxon>
        <taxon>Planctomycetia</taxon>
        <taxon>Planctomycetales</taxon>
        <taxon>Planctomycetaceae</taxon>
        <taxon>Planctopirus</taxon>
    </lineage>
</organism>
<dbReference type="STRING" id="1841610.A6X21_22960"/>
<accession>A0A1C3ECY4</accession>
<evidence type="ECO:0000313" key="2">
    <source>
        <dbReference type="Proteomes" id="UP000094828"/>
    </source>
</evidence>
<keyword evidence="2" id="KW-1185">Reference proteome</keyword>
<reference evidence="1 2" key="1">
    <citation type="submission" date="2016-05" db="EMBL/GenBank/DDBJ databases">
        <title>Genomic and physiological characterization of Planctopirus sp. isolated from fresh water lake.</title>
        <authorList>
            <person name="Subhash Y."/>
            <person name="Ramana C."/>
        </authorList>
    </citation>
    <scope>NUCLEOTIDE SEQUENCE [LARGE SCALE GENOMIC DNA]</scope>
    <source>
        <strain evidence="1 2">JC280</strain>
    </source>
</reference>
<dbReference type="Proteomes" id="UP000094828">
    <property type="component" value="Unassembled WGS sequence"/>
</dbReference>
<protein>
    <submittedName>
        <fullName evidence="1">Uncharacterized protein</fullName>
    </submittedName>
</protein>
<dbReference type="AlphaFoldDB" id="A0A1C3ECY4"/>
<dbReference type="EMBL" id="LYDR01000093">
    <property type="protein sequence ID" value="ODA31054.1"/>
    <property type="molecule type" value="Genomic_DNA"/>
</dbReference>
<name>A0A1C3ECY4_9PLAN</name>
<comment type="caution">
    <text evidence="1">The sequence shown here is derived from an EMBL/GenBank/DDBJ whole genome shotgun (WGS) entry which is preliminary data.</text>
</comment>
<sequence>MTLAEASSCMIAFVARKFTQNLTNATLKKGYCSPFESISGGLAIGTERQFYENSHEGWRDWCLTEHQLPPHDKRRLSNRERVVGSTPIP</sequence>
<gene>
    <name evidence="1" type="ORF">A6X21_22960</name>
</gene>
<proteinExistence type="predicted"/>
<evidence type="ECO:0000313" key="1">
    <source>
        <dbReference type="EMBL" id="ODA31054.1"/>
    </source>
</evidence>